<dbReference type="InterPro" id="IPR036844">
    <property type="entry name" value="Hint_dom_sf"/>
</dbReference>
<dbReference type="InterPro" id="IPR006530">
    <property type="entry name" value="YD"/>
</dbReference>
<keyword evidence="3" id="KW-0732">Signal</keyword>
<dbReference type="PANTHER" id="PTHR32305:SF17">
    <property type="entry name" value="TRNA NUCLEASE WAPA"/>
    <property type="match status" value="1"/>
</dbReference>
<feature type="compositionally biased region" description="Polar residues" evidence="2">
    <location>
        <begin position="1034"/>
        <end position="1047"/>
    </location>
</feature>
<dbReference type="PATRIC" id="fig|1284664.3.peg.2043"/>
<dbReference type="SUPFAM" id="SSF51294">
    <property type="entry name" value="Hedgehog/intein (Hint) domain"/>
    <property type="match status" value="1"/>
</dbReference>
<name>M3BYJ9_STREZ</name>
<protein>
    <recommendedName>
        <fullName evidence="4">Hint domain-containing protein</fullName>
    </recommendedName>
</protein>
<dbReference type="Gene3D" id="2.170.16.10">
    <property type="entry name" value="Hedgehog/Intein (Hint) domain"/>
    <property type="match status" value="1"/>
</dbReference>
<dbReference type="Pfam" id="PF05593">
    <property type="entry name" value="RHS_repeat"/>
    <property type="match status" value="1"/>
</dbReference>
<accession>M3BYJ9</accession>
<dbReference type="Pfam" id="PF07591">
    <property type="entry name" value="PT-HINT"/>
    <property type="match status" value="1"/>
</dbReference>
<dbReference type="RefSeq" id="WP_006131589.1">
    <property type="nucleotide sequence ID" value="NZ_AOHP01000052.1"/>
</dbReference>
<dbReference type="InterPro" id="IPR003587">
    <property type="entry name" value="Hint_dom_N"/>
</dbReference>
<organism evidence="5 6">
    <name type="scientific">Streptomyces gancidicus BKS 13-15</name>
    <dbReference type="NCBI Taxonomy" id="1284664"/>
    <lineage>
        <taxon>Bacteria</taxon>
        <taxon>Bacillati</taxon>
        <taxon>Actinomycetota</taxon>
        <taxon>Actinomycetes</taxon>
        <taxon>Kitasatosporales</taxon>
        <taxon>Streptomycetaceae</taxon>
        <taxon>Streptomyces</taxon>
        <taxon>Streptomyces pseudogriseolus group</taxon>
    </lineage>
</organism>
<dbReference type="NCBIfam" id="TIGR01643">
    <property type="entry name" value="YD_repeat_2x"/>
    <property type="match status" value="2"/>
</dbReference>
<feature type="region of interest" description="Disordered" evidence="2">
    <location>
        <begin position="1031"/>
        <end position="1080"/>
    </location>
</feature>
<feature type="chain" id="PRO_5039690326" description="Hint domain-containing protein" evidence="3">
    <location>
        <begin position="32"/>
        <end position="2293"/>
    </location>
</feature>
<dbReference type="Pfam" id="PF25023">
    <property type="entry name" value="TEN_YD-shell"/>
    <property type="match status" value="1"/>
</dbReference>
<evidence type="ECO:0000256" key="1">
    <source>
        <dbReference type="ARBA" id="ARBA00022737"/>
    </source>
</evidence>
<keyword evidence="1" id="KW-0677">Repeat</keyword>
<reference evidence="5 6" key="1">
    <citation type="journal article" date="2013" name="Genome Announc.">
        <title>Draft Genome Sequence of Streptomyces gancidicus Strain BKS 13-15.</title>
        <authorList>
            <person name="Kumar S."/>
            <person name="Kaur N."/>
            <person name="Singh N.K."/>
            <person name="Raghava G.P."/>
            <person name="Mayilraj S."/>
        </authorList>
    </citation>
    <scope>NUCLEOTIDE SEQUENCE [LARGE SCALE GENOMIC DNA]</scope>
    <source>
        <strain evidence="5 6">BKS 13-15</strain>
    </source>
</reference>
<dbReference type="NCBIfam" id="TIGR03696">
    <property type="entry name" value="Rhs_assc_core"/>
    <property type="match status" value="1"/>
</dbReference>
<dbReference type="EMBL" id="AOHP01000052">
    <property type="protein sequence ID" value="EMF29139.1"/>
    <property type="molecule type" value="Genomic_DNA"/>
</dbReference>
<comment type="caution">
    <text evidence="5">The sequence shown here is derived from an EMBL/GenBank/DDBJ whole genome shotgun (WGS) entry which is preliminary data.</text>
</comment>
<dbReference type="Gene3D" id="2.180.10.10">
    <property type="entry name" value="RHS repeat-associated core"/>
    <property type="match status" value="2"/>
</dbReference>
<feature type="compositionally biased region" description="Polar residues" evidence="2">
    <location>
        <begin position="1055"/>
        <end position="1068"/>
    </location>
</feature>
<feature type="signal peptide" evidence="3">
    <location>
        <begin position="1"/>
        <end position="31"/>
    </location>
</feature>
<evidence type="ECO:0000313" key="6">
    <source>
        <dbReference type="Proteomes" id="UP000011732"/>
    </source>
</evidence>
<gene>
    <name evidence="5" type="ORF">H114_10206</name>
</gene>
<evidence type="ECO:0000256" key="2">
    <source>
        <dbReference type="SAM" id="MobiDB-lite"/>
    </source>
</evidence>
<feature type="region of interest" description="Disordered" evidence="2">
    <location>
        <begin position="1780"/>
        <end position="1800"/>
    </location>
</feature>
<dbReference type="InterPro" id="IPR056823">
    <property type="entry name" value="TEN-like_YD-shell"/>
</dbReference>
<evidence type="ECO:0000313" key="5">
    <source>
        <dbReference type="EMBL" id="EMF29139.1"/>
    </source>
</evidence>
<dbReference type="InterPro" id="IPR031325">
    <property type="entry name" value="RHS_repeat"/>
</dbReference>
<dbReference type="CDD" id="cd00081">
    <property type="entry name" value="Hint"/>
    <property type="match status" value="1"/>
</dbReference>
<dbReference type="SMART" id="SM00306">
    <property type="entry name" value="HintN"/>
    <property type="match status" value="1"/>
</dbReference>
<dbReference type="PANTHER" id="PTHR32305">
    <property type="match status" value="1"/>
</dbReference>
<sequence length="2293" mass="245443">MNGRSRTRVTALRRRIALASATVMIGTLLQAAAQPASVAADRGSGRPDLPASEKPVEVSAVPVIPRTPTKGPRTPAKAPRAVWPLAGVATIDPPEDSSSVVRAKGLPLAVGGKQAPEKVRARIFDRKTARQVGADGLLFSLEADEPGTTTKGNEAVVRARLDYSSIAEAFGGGYADRLRLVEMPACALTTPAKAACRKATPIEAVNDTESATLTAPSVPLKASGATVLAAVADDASMGGDYKATPLSSSAQWSTSLNTGDFSWSYAMNVPDVPGGLLPSVGISYSSGSVDGRSGNSNNQGSWVGDGFDMWPGSIERRYRSCMDDGIEHADGGKPADLCWGYDNAFISFNGKGGELVPDGTDVFRLRDDDGTKIERMRGSSSDVRANDARDDEYWKVTTPDGVQYYFGYNRLPGWTDGKETTNSTWTVPVYGDDANEPCHASSFAESWCQQGWRWNLDYVVDPHGNAIAYYYDKEWNSYGRNLDEKANTRYVRGGSLDRIEYGLRSSAMYAQPLAKVDFTSGKRCLPDGRTTCGDIDEDAAYWYDTPWDLNCDEGATCDQGRLAPVFFTEKRLTSVATQVLKSGAYTNVDSWELVHRWGMADTDYQLLLDSVQRTGHSGTPAITLPKTTFGYVQRANRLDKTGDGFAPFIKARLKTVADEAGGQIDVGYSAPVCDAGALPTPQTNTTRCFPQYIGGSSSDDPDLHWFNKYVVSTVTLTDRTGGAPDQVTSYEYLDDAAWHYDDDDGLTKEKEKTWSQWRGYGHVRVKTGGLGGASAMKSQADTYFLRGMDGDRLAPSGGTKSVDVALGSGEGDPITDHESAAGFAYKTVQYSGPGGRVLSKVVNRPWHHETAKRTRSWGTVTANLTGTAQVRSWTSLDDGAGTKWRTTTVNNSFDTVAGRTTRIDDRGDDATTADDRCTRTTYPAAGAILTLPARAETVAMNCAGTPDRAKDVISDLRTAYDGRAYDAAPTKGDATATAVLKSHDGTTATYTESGATYDAYGRKLTSTDLTGTLSVASGTLTRTVRTDGLTTTTAYTPSTGFPTSAKVTTPPAKSGDSSTALSTTTTNDPVRGVPLTQTDSNDRVTNFAYDALGRTTKVWLADRRTSDTPTYEYTYKVTGDDPIAVGTKVIGNDNSQVTSYVLYDGFLRPRQSQSPGPDGGRLLTDTFYDERGLTATEFLPYYATSAPATSLVAPDDALSVGTQNRYTHDGLGRQTEHRQISGNGDGAKLLNITRTLHGGDRTTVIPPEGGTAITTLTDARGQTTELRQHHQRAVEASYDTTKYAFTPADHLSKVTDPAGNEWDFAYDLLGRMTRSDDPDKGTTRYHYDDRGQLTSTVDARNTTLVNVYDGLGRKTELRSGSVTGPLRAKWTYDTLSRAKGYLAKTTRYADDGLAYTSEVMARDGLYRPLRTSVTIPESEANIGLAGTYLSGASYKSSGLLFTVGLPKAGSLAASTMAYTYEDDTLRPIAVEGPVNLKATTSYSLTGKPLQYELSDSGSKSSRVTNEYEPGTQRLASTRVDRQDVPGVDQASTFRYDEAGNVLSVSDTSRSGTDTQCFTYDHLRRLTEAWTESTTACASTPSAPVLGGPAPYWTSYGYDKTGNRSTEVQHDTTGDTTKDVTSTYDYPEPGAASVRPHGLKTVTRVGAGVKSGDSYTYDAIGNTDARTLGDGTTQDLEWDAEGKLARVTEPVEGGSPKVTEYVYDADGNRLISRAPTETTLYLGSTEITVAKGSSTPRGTRYIDLGGGHTAVQEDDGTVSFTTADHHGTALLAIEASTQKLTQRRTSPFGGIRGEEPVDWPGTKGFVGGTNDASTGLTHLGAREYDPSTGRFLSVDPIMDLTDPQQINGYAYSNNNPLTFSDPSGLYCDGCSANNPDSVWHPSKGNGPGCTHYTCYDQDGNDLAGGSGGGGGESTSSPAVTINVTEKNGAVFIENIQIPAARELAAMFPQYQDREQQLEAWAERKCSQMDDGLDAFCGAAEALGIVHHEQTLFQQIVVSLIAPDVDAWKSCLSGESLSACGWAMTDLPWGRVFKGLKILKADPPCNSFATGTEVLMADGSGKPIEDVEVGDEVLATDPETGKTEIEAVTAEITGEGPKNLVTLSISVGGEEVRVTATDGHPFWVPGIEEWVDAGRLTAGQELHAVSGKTVRISSISLTQRPATVHNLTVTDLHTYYVLAGETPVLVHNATPGQKCDLTLGAGPNAREGVGLENGDIEADGVRDLVNESGNKYGCHTCDATTPGTKDGDWIPDHQPPSSLVAPGSPQTAYPHCLPCARRQGGVVSQLSQGKSKKEW</sequence>
<dbReference type="Proteomes" id="UP000011732">
    <property type="component" value="Unassembled WGS sequence"/>
</dbReference>
<dbReference type="InterPro" id="IPR022385">
    <property type="entry name" value="Rhs_assc_core"/>
</dbReference>
<feature type="domain" description="Hint" evidence="4">
    <location>
        <begin position="2043"/>
        <end position="2144"/>
    </location>
</feature>
<evidence type="ECO:0000256" key="3">
    <source>
        <dbReference type="SAM" id="SignalP"/>
    </source>
</evidence>
<evidence type="ECO:0000259" key="4">
    <source>
        <dbReference type="SMART" id="SM00306"/>
    </source>
</evidence>
<proteinExistence type="predicted"/>
<dbReference type="InterPro" id="IPR050708">
    <property type="entry name" value="T6SS_VgrG/RHS"/>
</dbReference>
<keyword evidence="6" id="KW-1185">Reference proteome</keyword>